<evidence type="ECO:0000313" key="10">
    <source>
        <dbReference type="Proteomes" id="UP000288216"/>
    </source>
</evidence>
<feature type="region of interest" description="Disordered" evidence="6">
    <location>
        <begin position="1634"/>
        <end position="1686"/>
    </location>
</feature>
<evidence type="ECO:0000256" key="4">
    <source>
        <dbReference type="ARBA" id="ARBA00023136"/>
    </source>
</evidence>
<evidence type="ECO:0000256" key="1">
    <source>
        <dbReference type="ARBA" id="ARBA00004370"/>
    </source>
</evidence>
<feature type="region of interest" description="Disordered" evidence="6">
    <location>
        <begin position="1"/>
        <end position="191"/>
    </location>
</feature>
<name>A0A401NLJ5_SCYTO</name>
<dbReference type="Pfam" id="PF11365">
    <property type="entry name" value="SOGA"/>
    <property type="match status" value="2"/>
</dbReference>
<feature type="coiled-coil region" evidence="5">
    <location>
        <begin position="312"/>
        <end position="353"/>
    </location>
</feature>
<feature type="compositionally biased region" description="Polar residues" evidence="6">
    <location>
        <begin position="1537"/>
        <end position="1553"/>
    </location>
</feature>
<dbReference type="InterPro" id="IPR049885">
    <property type="entry name" value="MTCL1-3"/>
</dbReference>
<evidence type="ECO:0000313" key="9">
    <source>
        <dbReference type="EMBL" id="GCB61730.1"/>
    </source>
</evidence>
<dbReference type="Proteomes" id="UP000288216">
    <property type="component" value="Unassembled WGS sequence"/>
</dbReference>
<dbReference type="EMBL" id="BFAA01001201">
    <property type="protein sequence ID" value="GCB61730.1"/>
    <property type="molecule type" value="Genomic_DNA"/>
</dbReference>
<feature type="domain" description="SOGA coiled-coil" evidence="7">
    <location>
        <begin position="382"/>
        <end position="476"/>
    </location>
</feature>
<feature type="coiled-coil region" evidence="5">
    <location>
        <begin position="213"/>
        <end position="283"/>
    </location>
</feature>
<feature type="domain" description="SOGA 1/2-like coiled-coil" evidence="8">
    <location>
        <begin position="1135"/>
        <end position="1187"/>
    </location>
</feature>
<evidence type="ECO:0000256" key="6">
    <source>
        <dbReference type="SAM" id="MobiDB-lite"/>
    </source>
</evidence>
<dbReference type="GO" id="GO:0010506">
    <property type="term" value="P:regulation of autophagy"/>
    <property type="evidence" value="ECO:0007669"/>
    <property type="project" value="InterPro"/>
</dbReference>
<feature type="domain" description="SOGA coiled-coil" evidence="7">
    <location>
        <begin position="512"/>
        <end position="599"/>
    </location>
</feature>
<dbReference type="OrthoDB" id="10036174at2759"/>
<feature type="coiled-coil region" evidence="5">
    <location>
        <begin position="859"/>
        <end position="911"/>
    </location>
</feature>
<feature type="region of interest" description="Disordered" evidence="6">
    <location>
        <begin position="1707"/>
        <end position="1737"/>
    </location>
</feature>
<feature type="compositionally biased region" description="Low complexity" evidence="6">
    <location>
        <begin position="168"/>
        <end position="186"/>
    </location>
</feature>
<feature type="coiled-coil region" evidence="5">
    <location>
        <begin position="512"/>
        <end position="595"/>
    </location>
</feature>
<dbReference type="STRING" id="75743.A0A401NLJ5"/>
<feature type="compositionally biased region" description="Basic and acidic residues" evidence="6">
    <location>
        <begin position="1581"/>
        <end position="1591"/>
    </location>
</feature>
<feature type="compositionally biased region" description="Basic and acidic residues" evidence="6">
    <location>
        <begin position="1184"/>
        <end position="1196"/>
    </location>
</feature>
<feature type="coiled-coil region" evidence="5">
    <location>
        <begin position="452"/>
        <end position="486"/>
    </location>
</feature>
<dbReference type="Pfam" id="PF14818">
    <property type="entry name" value="SOGA1-2-like_CC"/>
    <property type="match status" value="1"/>
</dbReference>
<dbReference type="OMA" id="DEMAYNQ"/>
<proteinExistence type="predicted"/>
<keyword evidence="3 5" id="KW-0175">Coiled coil</keyword>
<feature type="compositionally biased region" description="Polar residues" evidence="6">
    <location>
        <begin position="653"/>
        <end position="662"/>
    </location>
</feature>
<evidence type="ECO:0000259" key="8">
    <source>
        <dbReference type="Pfam" id="PF14818"/>
    </source>
</evidence>
<gene>
    <name evidence="9" type="ORF">scyTo_0004147</name>
</gene>
<accession>A0A401NLJ5</accession>
<feature type="region of interest" description="Disordered" evidence="6">
    <location>
        <begin position="1180"/>
        <end position="1206"/>
    </location>
</feature>
<feature type="coiled-coil region" evidence="5">
    <location>
        <begin position="1054"/>
        <end position="1081"/>
    </location>
</feature>
<organism evidence="9 10">
    <name type="scientific">Scyliorhinus torazame</name>
    <name type="common">Cloudy catshark</name>
    <name type="synonym">Catulus torazame</name>
    <dbReference type="NCBI Taxonomy" id="75743"/>
    <lineage>
        <taxon>Eukaryota</taxon>
        <taxon>Metazoa</taxon>
        <taxon>Chordata</taxon>
        <taxon>Craniata</taxon>
        <taxon>Vertebrata</taxon>
        <taxon>Chondrichthyes</taxon>
        <taxon>Elasmobranchii</taxon>
        <taxon>Galeomorphii</taxon>
        <taxon>Galeoidea</taxon>
        <taxon>Carcharhiniformes</taxon>
        <taxon>Scyliorhinidae</taxon>
        <taxon>Scyliorhinus</taxon>
    </lineage>
</organism>
<evidence type="ECO:0000256" key="3">
    <source>
        <dbReference type="ARBA" id="ARBA00023054"/>
    </source>
</evidence>
<dbReference type="GO" id="GO:0005615">
    <property type="term" value="C:extracellular space"/>
    <property type="evidence" value="ECO:0007669"/>
    <property type="project" value="InterPro"/>
</dbReference>
<dbReference type="InterPro" id="IPR027881">
    <property type="entry name" value="SOGA_CC"/>
</dbReference>
<comment type="subcellular location">
    <subcellularLocation>
        <location evidence="1">Membrane</location>
    </subcellularLocation>
</comment>
<reference evidence="9 10" key="1">
    <citation type="journal article" date="2018" name="Nat. Ecol. Evol.">
        <title>Shark genomes provide insights into elasmobranch evolution and the origin of vertebrates.</title>
        <authorList>
            <person name="Hara Y"/>
            <person name="Yamaguchi K"/>
            <person name="Onimaru K"/>
            <person name="Kadota M"/>
            <person name="Koyanagi M"/>
            <person name="Keeley SD"/>
            <person name="Tatsumi K"/>
            <person name="Tanaka K"/>
            <person name="Motone F"/>
            <person name="Kageyama Y"/>
            <person name="Nozu R"/>
            <person name="Adachi N"/>
            <person name="Nishimura O"/>
            <person name="Nakagawa R"/>
            <person name="Tanegashima C"/>
            <person name="Kiyatake I"/>
            <person name="Matsumoto R"/>
            <person name="Murakumo K"/>
            <person name="Nishida K"/>
            <person name="Terakita A"/>
            <person name="Kuratani S"/>
            <person name="Sato K"/>
            <person name="Hyodo S Kuraku.S."/>
        </authorList>
    </citation>
    <scope>NUCLEOTIDE SEQUENCE [LARGE SCALE GENOMIC DNA]</scope>
</reference>
<evidence type="ECO:0000259" key="7">
    <source>
        <dbReference type="Pfam" id="PF11365"/>
    </source>
</evidence>
<comment type="caution">
    <text evidence="9">The sequence shown here is derived from an EMBL/GenBank/DDBJ whole genome shotgun (WGS) entry which is preliminary data.</text>
</comment>
<feature type="compositionally biased region" description="Low complexity" evidence="6">
    <location>
        <begin position="1480"/>
        <end position="1491"/>
    </location>
</feature>
<dbReference type="GO" id="GO:0016020">
    <property type="term" value="C:membrane"/>
    <property type="evidence" value="ECO:0007669"/>
    <property type="project" value="UniProtKB-SubCell"/>
</dbReference>
<feature type="compositionally biased region" description="Low complexity" evidence="6">
    <location>
        <begin position="68"/>
        <end position="81"/>
    </location>
</feature>
<dbReference type="InterPro" id="IPR027882">
    <property type="entry name" value="SOGA1/2-like_CC"/>
</dbReference>
<feature type="compositionally biased region" description="Low complexity" evidence="6">
    <location>
        <begin position="132"/>
        <end position="148"/>
    </location>
</feature>
<feature type="compositionally biased region" description="Polar residues" evidence="6">
    <location>
        <begin position="1707"/>
        <end position="1727"/>
    </location>
</feature>
<evidence type="ECO:0000256" key="2">
    <source>
        <dbReference type="ARBA" id="ARBA00022553"/>
    </source>
</evidence>
<keyword evidence="10" id="KW-1185">Reference proteome</keyword>
<feature type="region of interest" description="Disordered" evidence="6">
    <location>
        <begin position="1572"/>
        <end position="1591"/>
    </location>
</feature>
<dbReference type="PANTHER" id="PTHR15742">
    <property type="entry name" value="GIRDIN"/>
    <property type="match status" value="1"/>
</dbReference>
<protein>
    <submittedName>
        <fullName evidence="9">Uncharacterized protein</fullName>
    </submittedName>
</protein>
<feature type="region of interest" description="Disordered" evidence="6">
    <location>
        <begin position="1472"/>
        <end position="1553"/>
    </location>
</feature>
<evidence type="ECO:0000256" key="5">
    <source>
        <dbReference type="SAM" id="Coils"/>
    </source>
</evidence>
<feature type="region of interest" description="Disordered" evidence="6">
    <location>
        <begin position="628"/>
        <end position="665"/>
    </location>
</feature>
<dbReference type="PANTHER" id="PTHR15742:SF1">
    <property type="entry name" value="PROTEIN SOGA1"/>
    <property type="match status" value="1"/>
</dbReference>
<feature type="compositionally biased region" description="Basic and acidic residues" evidence="6">
    <location>
        <begin position="1518"/>
        <end position="1527"/>
    </location>
</feature>
<keyword evidence="4" id="KW-0472">Membrane</keyword>
<feature type="compositionally biased region" description="Basic and acidic residues" evidence="6">
    <location>
        <begin position="635"/>
        <end position="652"/>
    </location>
</feature>
<sequence length="1737" mass="194590">MEAVNGAPEVQQQQVEKKRLHRAPSPARPKAIRGWSVAKSKCNPGSKPGLAQCRLSRHSPALKDSKPGKMPAGKAAASSPSRVSKKPERGAGGLRGSAAGKRKGQRGGGGSGPGKLSPASATDSSSELSDCPSEPLSEPGGPGPSQLPRHGCPTPPGALDEGTWPAEDASLASASGQSDAASGAKSPSLDSRLHVSNSLAFSDFSEEFVDSIQEEFLKEIEELRSENDYLKDEIEELRAEMLEMRDIYLEEDVYQLQELRQELDRANKTCRILQYRLRKTERRSLRVAQTGQVDGELIRSLEQDVKVSKDVSVRLHNELEAVEKKRIKLEEENEDLRQKLIEMDVSKQVLQNEVDKMKESSLKKRGGRVATKPEKKPVLQEDSADLKCQLHFAKEEAAVMCKKLTKLVKENENMREELVKYSSLYGDLDNAVSIGEIGESPHVREAELKLHLKLVEEEANILSRRTVELEVENRGLKAEMDDLKSHGEKESSNQDIRLGITSTSYGEFGENVGELRRHLQFVEEEAELLRRSLIELEDQNKHLMNELNRYKSESNQESTWSDSCPSLNEPSQEELIAARLQINDLNGKVKKLEYENRVLVSNLQRYDLASYHCQKCSRELDMDISDSADISSSQSRREVPVGGETDSKETQERTSGSGSSRIADNDDTAKLLGSKDLEILFSIKDQAELVTEVIDLLISDTSGLISDINLCSTIDLPNHPFNESNDEAANANDPKLMSSINSRLLGLKTELASVTEKIDRLGESIREESRGMSPLPHLTESASFLSTMTTMSQDLPMDSVGKEFAADLTQPDFRDQVDWQQDVSHTLEICDTNADTKEYQENSKEYTDKEYNIYSHEDSDSYATEVKELQLDLSEAKETIRGLQEQLVQERELRNEEAVRFQQKMSQLKEEQQKALVRRDFELQSLNLQSRLEQKFWSQEKNLFVKEADQFRQNLFLLYMKLKWFLKHWKCGKKMDNDGDDLLEVNSVKDLYLLIEEEELTPRQVDNKTVTSDDQSQKTFEEVLTVPVVKSVPTSCPKQSNEYSRVVGDIKMIVKDLCTELKEERRRTNDLQLQFANAKSTWEIEKVELKSCIAQLEGKAGKMTSEKAPGDLKTALKWEREEHQQLLAESYTAVMDLTQQLQISEKNWSQEKLELLDRFNIERSHSEQRLKEMQHKINQMLQHRSSEKETSDELEAKGTNLQRAKSVSSMSEFESLLDTSPYLPPTSAPLSNGLKDLEELNKKNWKHMNNDGELLHEKSESTLIEQSDVEMPVISSWDFTMAANLVNPHLNTKQIQRSYTAPDRTGIRIYYSPPVVRRMDGSVVQNNEGKIMIEPGFLFTMAKPKKMADSEPQSENACNKWFNDFSKHRDLLESGSGEHPVSVSANTATTGFPSALHDLQISGNMSDDMKEVANCVRNVICTSSLERKVNTASQTIGLISVGTQTTQSISVGLQTESPRSISSTLHRSWASRGSLLMPTQSSRSKQLSSSLEKVPTKFERPCCSPKFGSPKLQRRSSSKIDHTRERSPWALSHRGQNESAWARSTTTRDSPVLSSINDGLSSLFNVVEHPSGSVDSVWKSSQHETKTKGDSSRYGIVQEFFRNVCGRSQSPTNGADKPLKDPVVEESVRKADFAAPAPAPVGHTQADSISRIVNKRLPKQPNKEDQKPTSYPIPGAKDPDTRDACGASGLLEETSCDCTSQSLTSCFPSRSSARHSLSQCKSRSLPSDPSMPDEKSG</sequence>
<keyword evidence="2" id="KW-0597">Phosphoprotein</keyword>